<evidence type="ECO:0000313" key="4">
    <source>
        <dbReference type="Proteomes" id="UP000649739"/>
    </source>
</evidence>
<feature type="compositionally biased region" description="Low complexity" evidence="1">
    <location>
        <begin position="431"/>
        <end position="489"/>
    </location>
</feature>
<dbReference type="AlphaFoldDB" id="A0A8J3B4H4"/>
<keyword evidence="2" id="KW-1133">Transmembrane helix</keyword>
<feature type="compositionally biased region" description="Low complexity" evidence="1">
    <location>
        <begin position="344"/>
        <end position="358"/>
    </location>
</feature>
<sequence length="541" mass="52428">MAGRGWATSIATAHGVAAGVGAAQLGLGYGLGIVSWQPPADADSATAWAVNVTWSVWITATAVIIGALAADRLAWRSRGPAAAPAPDPTPGGLWRLVLAAAAALGGLAAVALIAIPARDAPVNGPLGPAAAAAGYALAGLVLGLAVAGPALRSPAVAGNVVLTIAAVWVVTILSVVAGALGAGSGATALGAWPLAAGSAVWFRGLHVPAAGLSLGLALLLGAAGALAVRRWPAGRLGTAVSGAAGPLLVAVAYLMAGPRVTGASTTQLSAFLIAPYAVLAGLAGSLLVTGLTGNAGRPAAGPDPRPRAGRAAVPAPEPRRPAAAAPAPAPAEAPAAAPRRRATAARAGGAGTASSPADTPADAGRRTDRPAEDGEKRGGGWLFGRAARESRETSRDAAAAPGPDTPPAGRRTTPAPAPRRAGADTETRRTPATAGSADRPAAADRAPSTDRTPAADRGTAAARAAGTDSPTAAGRTTTPAGAPDSPTASGSGGGTAEGSRAAKSAGRSAARRETGDDEPPAPPKRPRSRRAATADPFTEDD</sequence>
<feature type="transmembrane region" description="Helical" evidence="2">
    <location>
        <begin position="235"/>
        <end position="256"/>
    </location>
</feature>
<dbReference type="Proteomes" id="UP000649739">
    <property type="component" value="Unassembled WGS sequence"/>
</dbReference>
<evidence type="ECO:0000256" key="2">
    <source>
        <dbReference type="SAM" id="Phobius"/>
    </source>
</evidence>
<feature type="transmembrane region" description="Helical" evidence="2">
    <location>
        <begin position="129"/>
        <end position="148"/>
    </location>
</feature>
<reference evidence="3" key="2">
    <citation type="submission" date="2020-09" db="EMBL/GenBank/DDBJ databases">
        <authorList>
            <person name="Sun Q."/>
            <person name="Ohkuma M."/>
        </authorList>
    </citation>
    <scope>NUCLEOTIDE SEQUENCE</scope>
    <source>
        <strain evidence="3">JCM 3090</strain>
    </source>
</reference>
<proteinExistence type="predicted"/>
<protein>
    <submittedName>
        <fullName evidence="3">Uncharacterized protein</fullName>
    </submittedName>
</protein>
<organism evidence="3 4">
    <name type="scientific">Pilimelia anulata</name>
    <dbReference type="NCBI Taxonomy" id="53371"/>
    <lineage>
        <taxon>Bacteria</taxon>
        <taxon>Bacillati</taxon>
        <taxon>Actinomycetota</taxon>
        <taxon>Actinomycetes</taxon>
        <taxon>Micromonosporales</taxon>
        <taxon>Micromonosporaceae</taxon>
        <taxon>Pilimelia</taxon>
    </lineage>
</organism>
<reference evidence="3" key="1">
    <citation type="journal article" date="2014" name="Int. J. Syst. Evol. Microbiol.">
        <title>Complete genome sequence of Corynebacterium casei LMG S-19264T (=DSM 44701T), isolated from a smear-ripened cheese.</title>
        <authorList>
            <consortium name="US DOE Joint Genome Institute (JGI-PGF)"/>
            <person name="Walter F."/>
            <person name="Albersmeier A."/>
            <person name="Kalinowski J."/>
            <person name="Ruckert C."/>
        </authorList>
    </citation>
    <scope>NUCLEOTIDE SEQUENCE</scope>
    <source>
        <strain evidence="3">JCM 3090</strain>
    </source>
</reference>
<feature type="transmembrane region" description="Helical" evidence="2">
    <location>
        <begin position="96"/>
        <end position="117"/>
    </location>
</feature>
<feature type="compositionally biased region" description="Basic and acidic residues" evidence="1">
    <location>
        <begin position="386"/>
        <end position="395"/>
    </location>
</feature>
<feature type="transmembrane region" description="Helical" evidence="2">
    <location>
        <begin position="54"/>
        <end position="75"/>
    </location>
</feature>
<name>A0A8J3B4H4_9ACTN</name>
<comment type="caution">
    <text evidence="3">The sequence shown here is derived from an EMBL/GenBank/DDBJ whole genome shotgun (WGS) entry which is preliminary data.</text>
</comment>
<evidence type="ECO:0000256" key="1">
    <source>
        <dbReference type="SAM" id="MobiDB-lite"/>
    </source>
</evidence>
<feature type="transmembrane region" description="Helical" evidence="2">
    <location>
        <begin position="12"/>
        <end position="34"/>
    </location>
</feature>
<feature type="region of interest" description="Disordered" evidence="1">
    <location>
        <begin position="296"/>
        <end position="541"/>
    </location>
</feature>
<feature type="transmembrane region" description="Helical" evidence="2">
    <location>
        <begin position="268"/>
        <end position="288"/>
    </location>
</feature>
<keyword evidence="4" id="KW-1185">Reference proteome</keyword>
<feature type="compositionally biased region" description="Low complexity" evidence="1">
    <location>
        <begin position="497"/>
        <end position="508"/>
    </location>
</feature>
<keyword evidence="2" id="KW-0472">Membrane</keyword>
<gene>
    <name evidence="3" type="ORF">GCM10010123_17700</name>
</gene>
<dbReference type="EMBL" id="BMQB01000003">
    <property type="protein sequence ID" value="GGJ88546.1"/>
    <property type="molecule type" value="Genomic_DNA"/>
</dbReference>
<evidence type="ECO:0000313" key="3">
    <source>
        <dbReference type="EMBL" id="GGJ88546.1"/>
    </source>
</evidence>
<feature type="compositionally biased region" description="Basic and acidic residues" evidence="1">
    <location>
        <begin position="363"/>
        <end position="378"/>
    </location>
</feature>
<feature type="compositionally biased region" description="Low complexity" evidence="1">
    <location>
        <begin position="321"/>
        <end position="337"/>
    </location>
</feature>
<keyword evidence="2" id="KW-0812">Transmembrane</keyword>
<accession>A0A8J3B4H4</accession>
<dbReference type="RefSeq" id="WP_189169584.1">
    <property type="nucleotide sequence ID" value="NZ_BMQB01000003.1"/>
</dbReference>
<feature type="compositionally biased region" description="Low complexity" evidence="1">
    <location>
        <begin position="396"/>
        <end position="420"/>
    </location>
</feature>
<feature type="transmembrane region" description="Helical" evidence="2">
    <location>
        <begin position="205"/>
        <end position="228"/>
    </location>
</feature>
<feature type="transmembrane region" description="Helical" evidence="2">
    <location>
        <begin position="160"/>
        <end position="185"/>
    </location>
</feature>